<gene>
    <name evidence="1" type="ORF">M9H77_31965</name>
</gene>
<keyword evidence="2" id="KW-1185">Reference proteome</keyword>
<evidence type="ECO:0000313" key="2">
    <source>
        <dbReference type="Proteomes" id="UP001060085"/>
    </source>
</evidence>
<sequence>MSQSVLDLDFQYSSSRASRRSSSNSNLASSRHPNYSTIAAAAQCRTHSLPDFLISSLGFSEEEAVSSFEKATRGNLSRKPDLVVNFLQNLGLSKTQIKSLVLVDPKLLYYDVDKTLIPKFRVLQDVGISNSDFAKILMHFKTFFSQGRQFAQCVDYLRTLLGSDEKVAKALKKNSNLLHCRAPQTIASNLELLQKNGFSSERIYHLLVHNSEVILRNTDYVQSVMDRVKNDLGISCQSKMSFGLSDATIYKMVARFPNIVMTSEDKIRKAWKFFANELGCAPEYMAARPVMLKLQLERRVKSRIEVVKVLTEKKLNKKKTDIYTALMIPESKFLEKFLLPYKDAIPDLYDSYSRIVGTQKVENL</sequence>
<proteinExistence type="predicted"/>
<evidence type="ECO:0000313" key="1">
    <source>
        <dbReference type="EMBL" id="KAI5654778.1"/>
    </source>
</evidence>
<name>A0ACC0A1N1_CATRO</name>
<dbReference type="EMBL" id="CM044707">
    <property type="protein sequence ID" value="KAI5654778.1"/>
    <property type="molecule type" value="Genomic_DNA"/>
</dbReference>
<comment type="caution">
    <text evidence="1">The sequence shown here is derived from an EMBL/GenBank/DDBJ whole genome shotgun (WGS) entry which is preliminary data.</text>
</comment>
<dbReference type="Proteomes" id="UP001060085">
    <property type="component" value="Linkage Group LG07"/>
</dbReference>
<reference evidence="2" key="1">
    <citation type="journal article" date="2023" name="Nat. Plants">
        <title>Single-cell RNA sequencing provides a high-resolution roadmap for understanding the multicellular compartmentation of specialized metabolism.</title>
        <authorList>
            <person name="Sun S."/>
            <person name="Shen X."/>
            <person name="Li Y."/>
            <person name="Li Y."/>
            <person name="Wang S."/>
            <person name="Li R."/>
            <person name="Zhang H."/>
            <person name="Shen G."/>
            <person name="Guo B."/>
            <person name="Wei J."/>
            <person name="Xu J."/>
            <person name="St-Pierre B."/>
            <person name="Chen S."/>
            <person name="Sun C."/>
        </authorList>
    </citation>
    <scope>NUCLEOTIDE SEQUENCE [LARGE SCALE GENOMIC DNA]</scope>
</reference>
<accession>A0ACC0A1N1</accession>
<organism evidence="1 2">
    <name type="scientific">Catharanthus roseus</name>
    <name type="common">Madagascar periwinkle</name>
    <name type="synonym">Vinca rosea</name>
    <dbReference type="NCBI Taxonomy" id="4058"/>
    <lineage>
        <taxon>Eukaryota</taxon>
        <taxon>Viridiplantae</taxon>
        <taxon>Streptophyta</taxon>
        <taxon>Embryophyta</taxon>
        <taxon>Tracheophyta</taxon>
        <taxon>Spermatophyta</taxon>
        <taxon>Magnoliopsida</taxon>
        <taxon>eudicotyledons</taxon>
        <taxon>Gunneridae</taxon>
        <taxon>Pentapetalae</taxon>
        <taxon>asterids</taxon>
        <taxon>lamiids</taxon>
        <taxon>Gentianales</taxon>
        <taxon>Apocynaceae</taxon>
        <taxon>Rauvolfioideae</taxon>
        <taxon>Vinceae</taxon>
        <taxon>Catharanthinae</taxon>
        <taxon>Catharanthus</taxon>
    </lineage>
</organism>
<protein>
    <submittedName>
        <fullName evidence="1">Uncharacterized protein</fullName>
    </submittedName>
</protein>